<dbReference type="GO" id="GO:0005886">
    <property type="term" value="C:plasma membrane"/>
    <property type="evidence" value="ECO:0007669"/>
    <property type="project" value="UniProtKB-SubCell"/>
</dbReference>
<dbReference type="Gene3D" id="3.30.70.270">
    <property type="match status" value="1"/>
</dbReference>
<dbReference type="GO" id="GO:0005524">
    <property type="term" value="F:ATP binding"/>
    <property type="evidence" value="ECO:0007669"/>
    <property type="project" value="UniProtKB-KW"/>
</dbReference>
<dbReference type="SUPFAM" id="SSF55073">
    <property type="entry name" value="Nucleotide cyclase"/>
    <property type="match status" value="1"/>
</dbReference>
<dbReference type="EMBL" id="CP063310">
    <property type="protein sequence ID" value="QOS68158.1"/>
    <property type="molecule type" value="Genomic_DNA"/>
</dbReference>
<name>A0A6L7INN8_9ACTN</name>
<proteinExistence type="predicted"/>
<dbReference type="InterPro" id="IPR000160">
    <property type="entry name" value="GGDEF_dom"/>
</dbReference>
<evidence type="ECO:0000256" key="3">
    <source>
        <dbReference type="ARBA" id="ARBA00022553"/>
    </source>
</evidence>
<dbReference type="CDD" id="cd01949">
    <property type="entry name" value="GGDEF"/>
    <property type="match status" value="1"/>
</dbReference>
<dbReference type="KEGG" id="egd:GS424_016995"/>
<dbReference type="PANTHER" id="PTHR44757:SF2">
    <property type="entry name" value="BIOFILM ARCHITECTURE MAINTENANCE PROTEIN MBAA"/>
    <property type="match status" value="1"/>
</dbReference>
<dbReference type="PROSITE" id="PS50887">
    <property type="entry name" value="GGDEF"/>
    <property type="match status" value="1"/>
</dbReference>
<keyword evidence="5" id="KW-0812">Transmembrane</keyword>
<keyword evidence="8" id="KW-0067">ATP-binding</keyword>
<dbReference type="InterPro" id="IPR033479">
    <property type="entry name" value="dCache_1"/>
</dbReference>
<evidence type="ECO:0000256" key="8">
    <source>
        <dbReference type="ARBA" id="ARBA00022840"/>
    </source>
</evidence>
<dbReference type="PANTHER" id="PTHR44757">
    <property type="entry name" value="DIGUANYLATE CYCLASE DGCP"/>
    <property type="match status" value="1"/>
</dbReference>
<keyword evidence="3" id="KW-0597">Phosphoprotein</keyword>
<organism evidence="12 13">
    <name type="scientific">Eggerthella guodeyinii</name>
    <dbReference type="NCBI Taxonomy" id="2690837"/>
    <lineage>
        <taxon>Bacteria</taxon>
        <taxon>Bacillati</taxon>
        <taxon>Actinomycetota</taxon>
        <taxon>Coriobacteriia</taxon>
        <taxon>Eggerthellales</taxon>
        <taxon>Eggerthellaceae</taxon>
        <taxon>Eggerthella</taxon>
    </lineage>
</organism>
<gene>
    <name evidence="12" type="ORF">GS424_016995</name>
</gene>
<evidence type="ECO:0000256" key="6">
    <source>
        <dbReference type="ARBA" id="ARBA00022741"/>
    </source>
</evidence>
<evidence type="ECO:0000256" key="5">
    <source>
        <dbReference type="ARBA" id="ARBA00022692"/>
    </source>
</evidence>
<dbReference type="InterPro" id="IPR043128">
    <property type="entry name" value="Rev_trsase/Diguanyl_cyclase"/>
</dbReference>
<dbReference type="Gene3D" id="3.30.450.20">
    <property type="entry name" value="PAS domain"/>
    <property type="match status" value="2"/>
</dbReference>
<keyword evidence="4" id="KW-0808">Transferase</keyword>
<dbReference type="Proteomes" id="UP000478463">
    <property type="component" value="Chromosome"/>
</dbReference>
<evidence type="ECO:0000313" key="13">
    <source>
        <dbReference type="Proteomes" id="UP000478463"/>
    </source>
</evidence>
<comment type="subcellular location">
    <subcellularLocation>
        <location evidence="1">Cell membrane</location>
        <topology evidence="1">Multi-pass membrane protein</topology>
    </subcellularLocation>
</comment>
<keyword evidence="9" id="KW-1133">Transmembrane helix</keyword>
<evidence type="ECO:0000256" key="7">
    <source>
        <dbReference type="ARBA" id="ARBA00022777"/>
    </source>
</evidence>
<dbReference type="GO" id="GO:0016301">
    <property type="term" value="F:kinase activity"/>
    <property type="evidence" value="ECO:0007669"/>
    <property type="project" value="UniProtKB-KW"/>
</dbReference>
<keyword evidence="10" id="KW-0902">Two-component regulatory system</keyword>
<keyword evidence="6" id="KW-0547">Nucleotide-binding</keyword>
<reference evidence="12 13" key="1">
    <citation type="submission" date="2020-10" db="EMBL/GenBank/DDBJ databases">
        <title>Eggerthella sp. nov., isolated from human feces.</title>
        <authorList>
            <person name="Yajun G."/>
        </authorList>
    </citation>
    <scope>NUCLEOTIDE SEQUENCE [LARGE SCALE GENOMIC DNA]</scope>
    <source>
        <strain evidence="12 13">HF-1101</strain>
    </source>
</reference>
<evidence type="ECO:0000256" key="4">
    <source>
        <dbReference type="ARBA" id="ARBA00022679"/>
    </source>
</evidence>
<evidence type="ECO:0000256" key="2">
    <source>
        <dbReference type="ARBA" id="ARBA00022475"/>
    </source>
</evidence>
<keyword evidence="7" id="KW-0418">Kinase</keyword>
<evidence type="ECO:0000256" key="11">
    <source>
        <dbReference type="ARBA" id="ARBA00023136"/>
    </source>
</evidence>
<protein>
    <submittedName>
        <fullName evidence="12">Diguanylate cyclase</fullName>
    </submittedName>
</protein>
<dbReference type="SMART" id="SM00267">
    <property type="entry name" value="GGDEF"/>
    <property type="match status" value="1"/>
</dbReference>
<sequence length="633" mass="69949">MRRQGSTTTICLVALVFLAIAATLFVAFGYFVDNTSKEISERTNRKLETRTAQQVRYVETVLDGQFASLESAAAYLGAAYPGDRTDFETVVAAMQTSLNFARYTVADVQGDSLTSDGVAGNVAHRDYFHNALAGERTVTEPFLSNVDANYVCVMLAVPITTADGEIVGVLGGSYTSEYFGSLFLDGNLETQDVAFLSDEEGNVIVSTPTDGIALTGLNIFEEITNFSFLDGKSVEDVRSAMSNNEALTTLADNGVEEIYTTQIPFGYNGWTLFSAVDRNSIDEAYAFINTNMNQMNITVTATFAGGLLCMLLIFSRERNRLRKDNLRIQDEKMRLALSEEKYRLIARDSDIIVFEINMAEKTIEHNENFVKQFGPACRYECFVEGGRVHPDDLGVYRGLIKSLYAHDEHVEGRLRCLDDDGKPTWYSVDLSSVMDESGEIARVLGKLMNIDETVRTMELLQLEAQTDSMTGLYDKEATEALIADTLKEHEADRTSHLAIAIVDIDDLKTINDTLGHLQGDQAIRTLSSSLKSNFRDTDIIGRIGGDEFMVCIKGLEGEGQARTVIESFVAKSADLTIGERNDVPLHRSIGVAMAQPGDTFEMLYKQADAALHHVKNHGKNGFAFWHSDLRKDA</sequence>
<dbReference type="PROSITE" id="PS50113">
    <property type="entry name" value="PAC"/>
    <property type="match status" value="1"/>
</dbReference>
<dbReference type="GO" id="GO:0000160">
    <property type="term" value="P:phosphorelay signal transduction system"/>
    <property type="evidence" value="ECO:0007669"/>
    <property type="project" value="UniProtKB-KW"/>
</dbReference>
<keyword evidence="2" id="KW-1003">Cell membrane</keyword>
<dbReference type="InterPro" id="IPR052155">
    <property type="entry name" value="Biofilm_reg_signaling"/>
</dbReference>
<dbReference type="SUPFAM" id="SSF55785">
    <property type="entry name" value="PYP-like sensor domain (PAS domain)"/>
    <property type="match status" value="1"/>
</dbReference>
<evidence type="ECO:0000256" key="9">
    <source>
        <dbReference type="ARBA" id="ARBA00022989"/>
    </source>
</evidence>
<dbReference type="SUPFAM" id="SSF103190">
    <property type="entry name" value="Sensory domain-like"/>
    <property type="match status" value="1"/>
</dbReference>
<evidence type="ECO:0000256" key="10">
    <source>
        <dbReference type="ARBA" id="ARBA00023012"/>
    </source>
</evidence>
<evidence type="ECO:0000256" key="1">
    <source>
        <dbReference type="ARBA" id="ARBA00004651"/>
    </source>
</evidence>
<evidence type="ECO:0000313" key="12">
    <source>
        <dbReference type="EMBL" id="QOS68158.1"/>
    </source>
</evidence>
<dbReference type="Pfam" id="PF02743">
    <property type="entry name" value="dCache_1"/>
    <property type="match status" value="1"/>
</dbReference>
<accession>A0A6L7INN8</accession>
<dbReference type="InterPro" id="IPR029151">
    <property type="entry name" value="Sensor-like_sf"/>
</dbReference>
<dbReference type="InterPro" id="IPR029787">
    <property type="entry name" value="Nucleotide_cyclase"/>
</dbReference>
<dbReference type="RefSeq" id="WP_160940954.1">
    <property type="nucleotide sequence ID" value="NZ_CP063310.1"/>
</dbReference>
<dbReference type="InterPro" id="IPR035965">
    <property type="entry name" value="PAS-like_dom_sf"/>
</dbReference>
<keyword evidence="11" id="KW-0472">Membrane</keyword>
<dbReference type="CDD" id="cd12914">
    <property type="entry name" value="PDC1_DGC_like"/>
    <property type="match status" value="1"/>
</dbReference>
<dbReference type="NCBIfam" id="TIGR00254">
    <property type="entry name" value="GGDEF"/>
    <property type="match status" value="1"/>
</dbReference>
<dbReference type="InterPro" id="IPR000700">
    <property type="entry name" value="PAS-assoc_C"/>
</dbReference>
<dbReference type="Pfam" id="PF00990">
    <property type="entry name" value="GGDEF"/>
    <property type="match status" value="1"/>
</dbReference>
<dbReference type="AlphaFoldDB" id="A0A6L7INN8"/>